<accession>A0ABQ1I321</accession>
<name>A0ABQ1I321_9ALTE</name>
<protein>
    <submittedName>
        <fullName evidence="1">Uncharacterized protein</fullName>
    </submittedName>
</protein>
<keyword evidence="2" id="KW-1185">Reference proteome</keyword>
<sequence>MNLQTITAAQRKQLETKCANRLNWTDGGHWIGRGKAPNCFVRQKSTSTKSHTYKFPTDESATRWNMEWEKTIRQAGHFGTALLTVGVTVATSGFGGMAIGTLAAIAKDELQAQIPYPRMARGWTYELIFTHEFSYSPHPYMARILTQTITTITKDFKGNVINTSKHSSQHALKDLPDGLGRMLATAPSTKTSSNY</sequence>
<dbReference type="EMBL" id="BMDY01000016">
    <property type="protein sequence ID" value="GGB11515.1"/>
    <property type="molecule type" value="Genomic_DNA"/>
</dbReference>
<organism evidence="1 2">
    <name type="scientific">Agarivorans gilvus</name>
    <dbReference type="NCBI Taxonomy" id="680279"/>
    <lineage>
        <taxon>Bacteria</taxon>
        <taxon>Pseudomonadati</taxon>
        <taxon>Pseudomonadota</taxon>
        <taxon>Gammaproteobacteria</taxon>
        <taxon>Alteromonadales</taxon>
        <taxon>Alteromonadaceae</taxon>
        <taxon>Agarivorans</taxon>
    </lineage>
</organism>
<evidence type="ECO:0000313" key="1">
    <source>
        <dbReference type="EMBL" id="GGB11515.1"/>
    </source>
</evidence>
<dbReference type="RefSeq" id="WP_188407479.1">
    <property type="nucleotide sequence ID" value="NZ_BMDY01000016.1"/>
</dbReference>
<evidence type="ECO:0000313" key="2">
    <source>
        <dbReference type="Proteomes" id="UP000651977"/>
    </source>
</evidence>
<gene>
    <name evidence="1" type="ORF">GCM10007414_26250</name>
</gene>
<reference evidence="2" key="1">
    <citation type="journal article" date="2019" name="Int. J. Syst. Evol. Microbiol.">
        <title>The Global Catalogue of Microorganisms (GCM) 10K type strain sequencing project: providing services to taxonomists for standard genome sequencing and annotation.</title>
        <authorList>
            <consortium name="The Broad Institute Genomics Platform"/>
            <consortium name="The Broad Institute Genome Sequencing Center for Infectious Disease"/>
            <person name="Wu L."/>
            <person name="Ma J."/>
        </authorList>
    </citation>
    <scope>NUCLEOTIDE SEQUENCE [LARGE SCALE GENOMIC DNA]</scope>
    <source>
        <strain evidence="2">CGMCC 1.10131</strain>
    </source>
</reference>
<proteinExistence type="predicted"/>
<comment type="caution">
    <text evidence="1">The sequence shown here is derived from an EMBL/GenBank/DDBJ whole genome shotgun (WGS) entry which is preliminary data.</text>
</comment>
<dbReference type="Proteomes" id="UP000651977">
    <property type="component" value="Unassembled WGS sequence"/>
</dbReference>